<organism evidence="5 6">
    <name type="scientific">Lasiosphaeris hirsuta</name>
    <dbReference type="NCBI Taxonomy" id="260670"/>
    <lineage>
        <taxon>Eukaryota</taxon>
        <taxon>Fungi</taxon>
        <taxon>Dikarya</taxon>
        <taxon>Ascomycota</taxon>
        <taxon>Pezizomycotina</taxon>
        <taxon>Sordariomycetes</taxon>
        <taxon>Sordariomycetidae</taxon>
        <taxon>Sordariales</taxon>
        <taxon>Lasiosphaeriaceae</taxon>
        <taxon>Lasiosphaeris</taxon>
    </lineage>
</organism>
<evidence type="ECO:0000256" key="1">
    <source>
        <dbReference type="ARBA" id="ARBA00022450"/>
    </source>
</evidence>
<sequence length="244" mass="26039">MCSFRPVRHNNRIELDYFVVLSSVAGILGSRGQGAYAAANTSLDSFVQYRVRNGLPGTSLDLTAVAGAGYLAENAAQEEDIIRNFGNETVSEQEVLALLSAAVRGACSPQTSTSPNPVVACSFAGSSRPQPAACDEMWNASAASAVAPEGRRVSRTSNSLPSSTNRCSAILRWRMSNRPASTPRIDVCWLAASIGHGQESRNGKHHVPLHRVLLEPRQVFGPHPRCATSAPARSTSRPKTPSRS</sequence>
<keyword evidence="6" id="KW-1185">Reference proteome</keyword>
<dbReference type="GO" id="GO:0004312">
    <property type="term" value="F:fatty acid synthase activity"/>
    <property type="evidence" value="ECO:0007669"/>
    <property type="project" value="TreeGrafter"/>
</dbReference>
<gene>
    <name evidence="5" type="ORF">B0H67DRAFT_99337</name>
</gene>
<feature type="domain" description="Ketoreductase (KR)" evidence="4">
    <location>
        <begin position="13"/>
        <end position="66"/>
    </location>
</feature>
<dbReference type="Pfam" id="PF08659">
    <property type="entry name" value="KR"/>
    <property type="match status" value="1"/>
</dbReference>
<feature type="region of interest" description="Disordered" evidence="3">
    <location>
        <begin position="221"/>
        <end position="244"/>
    </location>
</feature>
<evidence type="ECO:0000256" key="2">
    <source>
        <dbReference type="ARBA" id="ARBA00022553"/>
    </source>
</evidence>
<dbReference type="InterPro" id="IPR013968">
    <property type="entry name" value="PKS_KR"/>
</dbReference>
<reference evidence="5" key="1">
    <citation type="submission" date="2023-06" db="EMBL/GenBank/DDBJ databases">
        <title>Genome-scale phylogeny and comparative genomics of the fungal order Sordariales.</title>
        <authorList>
            <consortium name="Lawrence Berkeley National Laboratory"/>
            <person name="Hensen N."/>
            <person name="Bonometti L."/>
            <person name="Westerberg I."/>
            <person name="Brannstrom I.O."/>
            <person name="Guillou S."/>
            <person name="Cros-Aarteil S."/>
            <person name="Calhoun S."/>
            <person name="Haridas S."/>
            <person name="Kuo A."/>
            <person name="Mondo S."/>
            <person name="Pangilinan J."/>
            <person name="Riley R."/>
            <person name="Labutti K."/>
            <person name="Andreopoulos B."/>
            <person name="Lipzen A."/>
            <person name="Chen C."/>
            <person name="Yanf M."/>
            <person name="Daum C."/>
            <person name="Ng V."/>
            <person name="Clum A."/>
            <person name="Steindorff A."/>
            <person name="Ohm R."/>
            <person name="Martin F."/>
            <person name="Silar P."/>
            <person name="Natvig D."/>
            <person name="Lalanne C."/>
            <person name="Gautier V."/>
            <person name="Ament-Velasquez S.L."/>
            <person name="Kruys A."/>
            <person name="Hutchinson M.I."/>
            <person name="Powell A.J."/>
            <person name="Barry K."/>
            <person name="Miller A.N."/>
            <person name="Grigoriev I.V."/>
            <person name="Debuchy R."/>
            <person name="Gladieux P."/>
            <person name="Thoren M.H."/>
            <person name="Johannesson H."/>
        </authorList>
    </citation>
    <scope>NUCLEOTIDE SEQUENCE</scope>
    <source>
        <strain evidence="5">SMH4607-1</strain>
    </source>
</reference>
<comment type="caution">
    <text evidence="5">The sequence shown here is derived from an EMBL/GenBank/DDBJ whole genome shotgun (WGS) entry which is preliminary data.</text>
</comment>
<evidence type="ECO:0000313" key="5">
    <source>
        <dbReference type="EMBL" id="KAK0724065.1"/>
    </source>
</evidence>
<accession>A0AA40AY03</accession>
<dbReference type="InterPro" id="IPR036291">
    <property type="entry name" value="NAD(P)-bd_dom_sf"/>
</dbReference>
<keyword evidence="2" id="KW-0597">Phosphoprotein</keyword>
<dbReference type="AlphaFoldDB" id="A0AA40AY03"/>
<dbReference type="PANTHER" id="PTHR43775:SF13">
    <property type="entry name" value="POLYKETIDE SYNTHASE 1"/>
    <property type="match status" value="1"/>
</dbReference>
<keyword evidence="1" id="KW-0596">Phosphopantetheine</keyword>
<dbReference type="SUPFAM" id="SSF51735">
    <property type="entry name" value="NAD(P)-binding Rossmann-fold domains"/>
    <property type="match status" value="1"/>
</dbReference>
<evidence type="ECO:0000259" key="4">
    <source>
        <dbReference type="Pfam" id="PF08659"/>
    </source>
</evidence>
<proteinExistence type="predicted"/>
<feature type="compositionally biased region" description="Low complexity" evidence="3">
    <location>
        <begin position="233"/>
        <end position="244"/>
    </location>
</feature>
<evidence type="ECO:0000256" key="3">
    <source>
        <dbReference type="SAM" id="MobiDB-lite"/>
    </source>
</evidence>
<dbReference type="EMBL" id="JAUKUA010000002">
    <property type="protein sequence ID" value="KAK0724065.1"/>
    <property type="molecule type" value="Genomic_DNA"/>
</dbReference>
<protein>
    <submittedName>
        <fullName evidence="5">KR domain-containing protein</fullName>
    </submittedName>
</protein>
<name>A0AA40AY03_9PEZI</name>
<dbReference type="Proteomes" id="UP001172102">
    <property type="component" value="Unassembled WGS sequence"/>
</dbReference>
<dbReference type="InterPro" id="IPR050091">
    <property type="entry name" value="PKS_NRPS_Biosynth_Enz"/>
</dbReference>
<dbReference type="PANTHER" id="PTHR43775">
    <property type="entry name" value="FATTY ACID SYNTHASE"/>
    <property type="match status" value="1"/>
</dbReference>
<dbReference type="GO" id="GO:0006633">
    <property type="term" value="P:fatty acid biosynthetic process"/>
    <property type="evidence" value="ECO:0007669"/>
    <property type="project" value="TreeGrafter"/>
</dbReference>
<dbReference type="GO" id="GO:0044550">
    <property type="term" value="P:secondary metabolite biosynthetic process"/>
    <property type="evidence" value="ECO:0007669"/>
    <property type="project" value="TreeGrafter"/>
</dbReference>
<evidence type="ECO:0000313" key="6">
    <source>
        <dbReference type="Proteomes" id="UP001172102"/>
    </source>
</evidence>
<dbReference type="Gene3D" id="3.40.50.720">
    <property type="entry name" value="NAD(P)-binding Rossmann-like Domain"/>
    <property type="match status" value="1"/>
</dbReference>